<dbReference type="EMBL" id="JBBWWT010000003">
    <property type="protein sequence ID" value="MEL1264473.1"/>
    <property type="molecule type" value="Genomic_DNA"/>
</dbReference>
<evidence type="ECO:0000313" key="2">
    <source>
        <dbReference type="EMBL" id="MEL1264473.1"/>
    </source>
</evidence>
<dbReference type="CDD" id="cd02231">
    <property type="entry name" value="cupin_BLL6423-like"/>
    <property type="match status" value="1"/>
</dbReference>
<dbReference type="InterPro" id="IPR014710">
    <property type="entry name" value="RmlC-like_jellyroll"/>
</dbReference>
<dbReference type="Gene3D" id="2.60.120.10">
    <property type="entry name" value="Jelly Rolls"/>
    <property type="match status" value="1"/>
</dbReference>
<dbReference type="PANTHER" id="PTHR36156:SF2">
    <property type="entry name" value="CUPIN TYPE-2 DOMAIN-CONTAINING PROTEIN"/>
    <property type="match status" value="1"/>
</dbReference>
<name>A0ABU9IZT0_9GAMM</name>
<protein>
    <submittedName>
        <fullName evidence="2">Cupin domain-containing protein</fullName>
    </submittedName>
</protein>
<dbReference type="SUPFAM" id="SSF51182">
    <property type="entry name" value="RmlC-like cupins"/>
    <property type="match status" value="1"/>
</dbReference>
<dbReference type="InterPro" id="IPR047142">
    <property type="entry name" value="OryJ/VirC-like"/>
</dbReference>
<reference evidence="2 3" key="1">
    <citation type="submission" date="2024-04" db="EMBL/GenBank/DDBJ databases">
        <title>Draft genome sequence of Pseudoxanthomonas putridarboris WD12.</title>
        <authorList>
            <person name="Oh J."/>
        </authorList>
    </citation>
    <scope>NUCLEOTIDE SEQUENCE [LARGE SCALE GENOMIC DNA]</scope>
    <source>
        <strain evidence="2 3">WD12</strain>
    </source>
</reference>
<dbReference type="InterPro" id="IPR013096">
    <property type="entry name" value="Cupin_2"/>
</dbReference>
<accession>A0ABU9IZT0</accession>
<gene>
    <name evidence="2" type="ORF">AAD027_08840</name>
</gene>
<dbReference type="RefSeq" id="WP_341725653.1">
    <property type="nucleotide sequence ID" value="NZ_JBBWWT010000003.1"/>
</dbReference>
<dbReference type="InterPro" id="IPR011051">
    <property type="entry name" value="RmlC_Cupin_sf"/>
</dbReference>
<evidence type="ECO:0000259" key="1">
    <source>
        <dbReference type="Pfam" id="PF07883"/>
    </source>
</evidence>
<proteinExistence type="predicted"/>
<comment type="caution">
    <text evidence="2">The sequence shown here is derived from an EMBL/GenBank/DDBJ whole genome shotgun (WGS) entry which is preliminary data.</text>
</comment>
<dbReference type="Proteomes" id="UP001459204">
    <property type="component" value="Unassembled WGS sequence"/>
</dbReference>
<keyword evidence="3" id="KW-1185">Reference proteome</keyword>
<sequence length="193" mass="20996">MPMTLPSIHRVVTGHDADGKAIIAINGPLPKVVELDAIPGMIFHEVWETTGTPAAVDNSLDPTTGPLVHQPPVHGTRIRFVDMPPDTAYLAEADDRMKKLFDEVSDKKGLTAKADSPHPMMHRSEAIDYGVVIDGEIFLILDDSEVLLRPGSVVVQRGTNHAWANRSGKNCRMLFVQIDGRYDPSVAASIAGR</sequence>
<evidence type="ECO:0000313" key="3">
    <source>
        <dbReference type="Proteomes" id="UP001459204"/>
    </source>
</evidence>
<dbReference type="Pfam" id="PF07883">
    <property type="entry name" value="Cupin_2"/>
    <property type="match status" value="1"/>
</dbReference>
<organism evidence="2 3">
    <name type="scientific">Pseudoxanthomonas putridarboris</name>
    <dbReference type="NCBI Taxonomy" id="752605"/>
    <lineage>
        <taxon>Bacteria</taxon>
        <taxon>Pseudomonadati</taxon>
        <taxon>Pseudomonadota</taxon>
        <taxon>Gammaproteobacteria</taxon>
        <taxon>Lysobacterales</taxon>
        <taxon>Lysobacteraceae</taxon>
        <taxon>Pseudoxanthomonas</taxon>
    </lineage>
</organism>
<dbReference type="PANTHER" id="PTHR36156">
    <property type="entry name" value="SLR2101 PROTEIN"/>
    <property type="match status" value="1"/>
</dbReference>
<dbReference type="Gene3D" id="2.20.70.150">
    <property type="match status" value="1"/>
</dbReference>
<feature type="domain" description="Cupin type-2" evidence="1">
    <location>
        <begin position="116"/>
        <end position="176"/>
    </location>
</feature>